<dbReference type="PROSITE" id="PS00794">
    <property type="entry name" value="HPPK"/>
    <property type="match status" value="1"/>
</dbReference>
<dbReference type="EMBL" id="JAAXOW010000004">
    <property type="protein sequence ID" value="NKX94081.1"/>
    <property type="molecule type" value="Genomic_DNA"/>
</dbReference>
<proteinExistence type="predicted"/>
<keyword evidence="6" id="KW-0418">Kinase</keyword>
<dbReference type="Gene3D" id="3.30.70.560">
    <property type="entry name" value="7,8-Dihydro-6-hydroxymethylpterin-pyrophosphokinase HPPK"/>
    <property type="match status" value="1"/>
</dbReference>
<evidence type="ECO:0000313" key="12">
    <source>
        <dbReference type="Proteomes" id="UP000774283"/>
    </source>
</evidence>
<feature type="domain" description="7,8-dihydro-6-hydroxymethylpterin-pyrophosphokinase" evidence="10">
    <location>
        <begin position="95"/>
        <end position="106"/>
    </location>
</feature>
<evidence type="ECO:0000256" key="2">
    <source>
        <dbReference type="ARBA" id="ARBA00005051"/>
    </source>
</evidence>
<evidence type="ECO:0000256" key="7">
    <source>
        <dbReference type="ARBA" id="ARBA00022840"/>
    </source>
</evidence>
<evidence type="ECO:0000256" key="8">
    <source>
        <dbReference type="ARBA" id="ARBA00022909"/>
    </source>
</evidence>
<dbReference type="NCBIfam" id="TIGR01498">
    <property type="entry name" value="folK"/>
    <property type="match status" value="1"/>
</dbReference>
<accession>A0A9X5FH22</accession>
<gene>
    <name evidence="11" type="primary">folK</name>
    <name evidence="11" type="ORF">HF995_12515</name>
</gene>
<dbReference type="CDD" id="cd00483">
    <property type="entry name" value="HPPK"/>
    <property type="match status" value="1"/>
</dbReference>
<comment type="pathway">
    <text evidence="2">Cofactor biosynthesis; tetrahydrofolate biosynthesis; 2-amino-4-hydroxy-6-hydroxymethyl-7,8-dihydropteridine diphosphate from 7,8-dihydroneopterin triphosphate: step 4/4.</text>
</comment>
<dbReference type="GO" id="GO:0005524">
    <property type="term" value="F:ATP binding"/>
    <property type="evidence" value="ECO:0007669"/>
    <property type="project" value="UniProtKB-KW"/>
</dbReference>
<evidence type="ECO:0000256" key="9">
    <source>
        <dbReference type="SAM" id="MobiDB-lite"/>
    </source>
</evidence>
<dbReference type="InterPro" id="IPR035907">
    <property type="entry name" value="Hppk_sf"/>
</dbReference>
<sequence>MDEVPSEPVRAILALGANLGDPRATLRQAVRELESSGVIDIEAVAPLARTAAVGGPEQPDFLNTVIMVRTFLAPRELLHLCQHIEQVHGRVRTEHWGPRTLDIDIITYGQVTGVTDDLELPHPRAHERAFVLQPWDQIEPGAVLPGLGGGPVDALAATAPDLQGVRWLALDWLDEEPGEGSVEDVPPTRVQPSAPTPLAEGGPGQ</sequence>
<evidence type="ECO:0000256" key="1">
    <source>
        <dbReference type="ARBA" id="ARBA00000198"/>
    </source>
</evidence>
<dbReference type="InterPro" id="IPR000550">
    <property type="entry name" value="Hppk"/>
</dbReference>
<dbReference type="AlphaFoldDB" id="A0A9X5FH22"/>
<comment type="caution">
    <text evidence="11">The sequence shown here is derived from an EMBL/GenBank/DDBJ whole genome shotgun (WGS) entry which is preliminary data.</text>
</comment>
<keyword evidence="12" id="KW-1185">Reference proteome</keyword>
<feature type="region of interest" description="Disordered" evidence="9">
    <location>
        <begin position="176"/>
        <end position="205"/>
    </location>
</feature>
<evidence type="ECO:0000256" key="6">
    <source>
        <dbReference type="ARBA" id="ARBA00022777"/>
    </source>
</evidence>
<dbReference type="PANTHER" id="PTHR43071">
    <property type="entry name" value="2-AMINO-4-HYDROXY-6-HYDROXYMETHYLDIHYDROPTERIDINE PYROPHOSPHOKINASE"/>
    <property type="match status" value="1"/>
</dbReference>
<evidence type="ECO:0000256" key="4">
    <source>
        <dbReference type="ARBA" id="ARBA00022679"/>
    </source>
</evidence>
<dbReference type="GO" id="GO:0003848">
    <property type="term" value="F:2-amino-4-hydroxy-6-hydroxymethyldihydropteridine diphosphokinase activity"/>
    <property type="evidence" value="ECO:0007669"/>
    <property type="project" value="UniProtKB-EC"/>
</dbReference>
<evidence type="ECO:0000313" key="11">
    <source>
        <dbReference type="EMBL" id="NKX94081.1"/>
    </source>
</evidence>
<dbReference type="SUPFAM" id="SSF55083">
    <property type="entry name" value="6-hydroxymethyl-7,8-dihydropterin pyrophosphokinase, HPPK"/>
    <property type="match status" value="1"/>
</dbReference>
<evidence type="ECO:0000256" key="3">
    <source>
        <dbReference type="ARBA" id="ARBA00013253"/>
    </source>
</evidence>
<comment type="catalytic activity">
    <reaction evidence="1">
        <text>6-hydroxymethyl-7,8-dihydropterin + ATP = (7,8-dihydropterin-6-yl)methyl diphosphate + AMP + H(+)</text>
        <dbReference type="Rhea" id="RHEA:11412"/>
        <dbReference type="ChEBI" id="CHEBI:15378"/>
        <dbReference type="ChEBI" id="CHEBI:30616"/>
        <dbReference type="ChEBI" id="CHEBI:44841"/>
        <dbReference type="ChEBI" id="CHEBI:72950"/>
        <dbReference type="ChEBI" id="CHEBI:456215"/>
        <dbReference type="EC" id="2.7.6.3"/>
    </reaction>
</comment>
<dbReference type="EC" id="2.7.6.3" evidence="3"/>
<dbReference type="GO" id="GO:0046656">
    <property type="term" value="P:folic acid biosynthetic process"/>
    <property type="evidence" value="ECO:0007669"/>
    <property type="project" value="UniProtKB-KW"/>
</dbReference>
<dbReference type="Proteomes" id="UP000774283">
    <property type="component" value="Unassembled WGS sequence"/>
</dbReference>
<keyword evidence="8" id="KW-0289">Folate biosynthesis</keyword>
<keyword evidence="7" id="KW-0067">ATP-binding</keyword>
<dbReference type="GO" id="GO:0016301">
    <property type="term" value="F:kinase activity"/>
    <property type="evidence" value="ECO:0007669"/>
    <property type="project" value="UniProtKB-KW"/>
</dbReference>
<name>A0A9X5FH22_9MICO</name>
<dbReference type="Pfam" id="PF01288">
    <property type="entry name" value="HPPK"/>
    <property type="match status" value="1"/>
</dbReference>
<protein>
    <recommendedName>
        <fullName evidence="3">2-amino-4-hydroxy-6-hydroxymethyldihydropteridine diphosphokinase</fullName>
        <ecNumber evidence="3">2.7.6.3</ecNumber>
    </recommendedName>
</protein>
<reference evidence="11 12" key="1">
    <citation type="submission" date="2020-04" db="EMBL/GenBank/DDBJ databases">
        <title>MicrobeNet Type strains.</title>
        <authorList>
            <person name="Nicholson A.C."/>
        </authorList>
    </citation>
    <scope>NUCLEOTIDE SEQUENCE [LARGE SCALE GENOMIC DNA]</scope>
    <source>
        <strain evidence="11 12">ATCC BAA-789</strain>
    </source>
</reference>
<evidence type="ECO:0000256" key="5">
    <source>
        <dbReference type="ARBA" id="ARBA00022741"/>
    </source>
</evidence>
<organism evidence="11 12">
    <name type="scientific">Sanguibacter hominis ATCC BAA-789</name>
    <dbReference type="NCBI Taxonomy" id="1312740"/>
    <lineage>
        <taxon>Bacteria</taxon>
        <taxon>Bacillati</taxon>
        <taxon>Actinomycetota</taxon>
        <taxon>Actinomycetes</taxon>
        <taxon>Micrococcales</taxon>
        <taxon>Sanguibacteraceae</taxon>
        <taxon>Sanguibacter</taxon>
    </lineage>
</organism>
<dbReference type="PANTHER" id="PTHR43071:SF1">
    <property type="entry name" value="2-AMINO-4-HYDROXY-6-HYDROXYMETHYLDIHYDROPTERIDINE PYROPHOSPHOKINASE"/>
    <property type="match status" value="1"/>
</dbReference>
<evidence type="ECO:0000259" key="10">
    <source>
        <dbReference type="PROSITE" id="PS00794"/>
    </source>
</evidence>
<keyword evidence="4 11" id="KW-0808">Transferase</keyword>
<keyword evidence="5" id="KW-0547">Nucleotide-binding</keyword>